<dbReference type="NCBIfam" id="NF010247">
    <property type="entry name" value="PRK13694.1"/>
    <property type="match status" value="1"/>
</dbReference>
<evidence type="ECO:0000259" key="3">
    <source>
        <dbReference type="Pfam" id="PF10073"/>
    </source>
</evidence>
<evidence type="ECO:0000313" key="5">
    <source>
        <dbReference type="Proteomes" id="UP000003250"/>
    </source>
</evidence>
<evidence type="ECO:0000313" key="4">
    <source>
        <dbReference type="EMBL" id="EHK56932.1"/>
    </source>
</evidence>
<keyword evidence="5" id="KW-1185">Reference proteome</keyword>
<keyword evidence="1" id="KW-0175">Coiled coil</keyword>
<protein>
    <recommendedName>
        <fullName evidence="3">GapR-like DNA-binding domain-containing protein</fullName>
    </recommendedName>
</protein>
<reference evidence="4 5" key="1">
    <citation type="journal article" date="2012" name="J. Bacteriol.">
        <title>Draft Genome Sequence of Mesorhizobium alhagi CCNWXJ12-2T, a Novel Salt-Resistant Species Isolated from the Desert of Northwestern China.</title>
        <authorList>
            <person name="Zhou M."/>
            <person name="Chen W."/>
            <person name="Chen H."/>
            <person name="Wei G."/>
        </authorList>
    </citation>
    <scope>NUCLEOTIDE SEQUENCE [LARGE SCALE GENOMIC DNA]</scope>
    <source>
        <strain evidence="4 5">CCNWXJ12-2</strain>
    </source>
</reference>
<sequence length="102" mass="11458">YTPRGPARERPGSKMKAEAEEASGPQTVAAGQLRAFIERIERVQEDIDALSDDRKEIYAECKAMGFETKAVRTLIKLRKMDQAERQEAEAILDLYKAALGME</sequence>
<feature type="domain" description="GapR-like DNA-binding" evidence="3">
    <location>
        <begin position="29"/>
        <end position="100"/>
    </location>
</feature>
<proteinExistence type="predicted"/>
<feature type="region of interest" description="Disordered" evidence="2">
    <location>
        <begin position="1"/>
        <end position="27"/>
    </location>
</feature>
<gene>
    <name evidence="4" type="ORF">MAXJ12_12752</name>
</gene>
<evidence type="ECO:0000256" key="2">
    <source>
        <dbReference type="SAM" id="MobiDB-lite"/>
    </source>
</evidence>
<feature type="non-terminal residue" evidence="4">
    <location>
        <position position="1"/>
    </location>
</feature>
<dbReference type="Pfam" id="PF10073">
    <property type="entry name" value="GapR_DNA-bd"/>
    <property type="match status" value="1"/>
</dbReference>
<dbReference type="Proteomes" id="UP000003250">
    <property type="component" value="Unassembled WGS sequence"/>
</dbReference>
<dbReference type="AlphaFoldDB" id="H0HQW8"/>
<name>H0HQW8_9HYPH</name>
<dbReference type="GO" id="GO:0003677">
    <property type="term" value="F:DNA binding"/>
    <property type="evidence" value="ECO:0007669"/>
    <property type="project" value="InterPro"/>
</dbReference>
<dbReference type="EMBL" id="AHAM01000096">
    <property type="protein sequence ID" value="EHK56932.1"/>
    <property type="molecule type" value="Genomic_DNA"/>
</dbReference>
<dbReference type="PATRIC" id="fig|1107882.3.peg.2498"/>
<organism evidence="4 5">
    <name type="scientific">Mesorhizobium alhagi CCNWXJ12-2</name>
    <dbReference type="NCBI Taxonomy" id="1107882"/>
    <lineage>
        <taxon>Bacteria</taxon>
        <taxon>Pseudomonadati</taxon>
        <taxon>Pseudomonadota</taxon>
        <taxon>Alphaproteobacteria</taxon>
        <taxon>Hyphomicrobiales</taxon>
        <taxon>Phyllobacteriaceae</taxon>
        <taxon>Allomesorhizobium</taxon>
    </lineage>
</organism>
<feature type="compositionally biased region" description="Basic and acidic residues" evidence="2">
    <location>
        <begin position="1"/>
        <end position="19"/>
    </location>
</feature>
<dbReference type="InterPro" id="IPR046367">
    <property type="entry name" value="GapR-like_DNA-bd"/>
</dbReference>
<feature type="coiled-coil region" evidence="1">
    <location>
        <begin position="33"/>
        <end position="60"/>
    </location>
</feature>
<evidence type="ECO:0000256" key="1">
    <source>
        <dbReference type="SAM" id="Coils"/>
    </source>
</evidence>
<accession>H0HQW8</accession>